<dbReference type="OrthoDB" id="10388887at2759"/>
<protein>
    <recommendedName>
        <fullName evidence="3">F-box domain-containing protein</fullName>
    </recommendedName>
</protein>
<name>A0A409YEF8_9AGAR</name>
<dbReference type="Proteomes" id="UP000284842">
    <property type="component" value="Unassembled WGS sequence"/>
</dbReference>
<accession>A0A409YEF8</accession>
<proteinExistence type="predicted"/>
<dbReference type="InterPro" id="IPR032675">
    <property type="entry name" value="LRR_dom_sf"/>
</dbReference>
<dbReference type="AlphaFoldDB" id="A0A409YEF8"/>
<sequence length="502" mass="57108">MRNTECNLPIEILALVLDVFRRSLPPREFFRTISRCSRTSKLFYAVCSPYFFHYGVQIGTPAMDRRRIFHHRVSPILERCPSAEVYIQSLAYNYDFYQPKEVALHSLSAPNVLQLPNVTSISIRCDGAHALFRGSLDADGRGVFPVERKSYRLLLEQNMTAQTVTDLSFAHIRQIPSEVILLLPSLKSLKFQFCSMINSPSLSTTTLESSMTCFAATYTDFDPSFFRHCPNLEKLDVQGANPKSNGLAVPLTNAAILHDFCNLIEISTDCTLPWEKFLPPEPNSLFQNLRKLCIQLDDDGAKEVITGLLDRLSSLKCLSVDMDTVKLDTDIDLTRHLKSWRQSLQKMNFTWRKNNDTQLKVLCDALDLDPRRSTCVTPAALQSLELHTSLDLLNHDNIFDHDAEQWKRLDAILGRIDAFPLLSCVGLHINVNRICREIRQDLSSDLTKEWVVQYVQDWLGQIPLKNLMDSSKRPTLKTTTDVTSFALMFPGRDGDDLLDTTL</sequence>
<evidence type="ECO:0008006" key="3">
    <source>
        <dbReference type="Google" id="ProtNLM"/>
    </source>
</evidence>
<dbReference type="SUPFAM" id="SSF52047">
    <property type="entry name" value="RNI-like"/>
    <property type="match status" value="1"/>
</dbReference>
<organism evidence="1 2">
    <name type="scientific">Panaeolus cyanescens</name>
    <dbReference type="NCBI Taxonomy" id="181874"/>
    <lineage>
        <taxon>Eukaryota</taxon>
        <taxon>Fungi</taxon>
        <taxon>Dikarya</taxon>
        <taxon>Basidiomycota</taxon>
        <taxon>Agaricomycotina</taxon>
        <taxon>Agaricomycetes</taxon>
        <taxon>Agaricomycetidae</taxon>
        <taxon>Agaricales</taxon>
        <taxon>Agaricineae</taxon>
        <taxon>Galeropsidaceae</taxon>
        <taxon>Panaeolus</taxon>
    </lineage>
</organism>
<dbReference type="InParanoid" id="A0A409YEF8"/>
<dbReference type="EMBL" id="NHTK01001251">
    <property type="protein sequence ID" value="PPR01396.1"/>
    <property type="molecule type" value="Genomic_DNA"/>
</dbReference>
<keyword evidence="2" id="KW-1185">Reference proteome</keyword>
<evidence type="ECO:0000313" key="1">
    <source>
        <dbReference type="EMBL" id="PPR01396.1"/>
    </source>
</evidence>
<dbReference type="Gene3D" id="3.80.10.10">
    <property type="entry name" value="Ribonuclease Inhibitor"/>
    <property type="match status" value="1"/>
</dbReference>
<evidence type="ECO:0000313" key="2">
    <source>
        <dbReference type="Proteomes" id="UP000284842"/>
    </source>
</evidence>
<gene>
    <name evidence="1" type="ORF">CVT24_006233</name>
</gene>
<comment type="caution">
    <text evidence="1">The sequence shown here is derived from an EMBL/GenBank/DDBJ whole genome shotgun (WGS) entry which is preliminary data.</text>
</comment>
<reference evidence="1 2" key="1">
    <citation type="journal article" date="2018" name="Evol. Lett.">
        <title>Horizontal gene cluster transfer increased hallucinogenic mushroom diversity.</title>
        <authorList>
            <person name="Reynolds H.T."/>
            <person name="Vijayakumar V."/>
            <person name="Gluck-Thaler E."/>
            <person name="Korotkin H.B."/>
            <person name="Matheny P.B."/>
            <person name="Slot J.C."/>
        </authorList>
    </citation>
    <scope>NUCLEOTIDE SEQUENCE [LARGE SCALE GENOMIC DNA]</scope>
    <source>
        <strain evidence="1 2">2629</strain>
    </source>
</reference>